<dbReference type="AlphaFoldDB" id="A0A177IS50"/>
<name>A0A177IS50_9CORY</name>
<dbReference type="STRING" id="1705.CA21670_08460"/>
<comment type="caution">
    <text evidence="1">The sequence shown here is derived from an EMBL/GenBank/DDBJ whole genome shotgun (WGS) entry which is preliminary data.</text>
</comment>
<gene>
    <name evidence="1" type="ORF">AYJ05_08425</name>
</gene>
<dbReference type="OrthoDB" id="4427708at2"/>
<proteinExistence type="predicted"/>
<dbReference type="RefSeq" id="WP_066837746.1">
    <property type="nucleotide sequence ID" value="NZ_LSTQ01000004.1"/>
</dbReference>
<evidence type="ECO:0000313" key="2">
    <source>
        <dbReference type="Proteomes" id="UP000076947"/>
    </source>
</evidence>
<dbReference type="Proteomes" id="UP000076947">
    <property type="component" value="Unassembled WGS sequence"/>
</dbReference>
<dbReference type="EMBL" id="LSTQ01000004">
    <property type="protein sequence ID" value="OAH31584.1"/>
    <property type="molecule type" value="Genomic_DNA"/>
</dbReference>
<accession>A0A177IS50</accession>
<sequence>MGIKDLWDKITGNTGPKLTKVSGDISTHSVKHLEVFTAEAMVIVELHAADVEKVLEIARSSTPGALATDTTAVIFVPTDRSVLPVKDPKKGWILPLSSTTADKLTSSPGDYEINPQIAFAVIQ</sequence>
<protein>
    <submittedName>
        <fullName evidence="1">Uncharacterized protein</fullName>
    </submittedName>
</protein>
<reference evidence="2" key="1">
    <citation type="submission" date="2016-02" db="EMBL/GenBank/DDBJ databases">
        <authorList>
            <person name="Kaur G."/>
            <person name="Nair G.R."/>
            <person name="Mayilraj S."/>
        </authorList>
    </citation>
    <scope>NUCLEOTIDE SEQUENCE [LARGE SCALE GENOMIC DNA]</scope>
    <source>
        <strain evidence="2">GA-15</strain>
    </source>
</reference>
<keyword evidence="2" id="KW-1185">Reference proteome</keyword>
<organism evidence="1 2">
    <name type="scientific">Corynebacterium stationis</name>
    <dbReference type="NCBI Taxonomy" id="1705"/>
    <lineage>
        <taxon>Bacteria</taxon>
        <taxon>Bacillati</taxon>
        <taxon>Actinomycetota</taxon>
        <taxon>Actinomycetes</taxon>
        <taxon>Mycobacteriales</taxon>
        <taxon>Corynebacteriaceae</taxon>
        <taxon>Corynebacterium</taxon>
    </lineage>
</organism>
<evidence type="ECO:0000313" key="1">
    <source>
        <dbReference type="EMBL" id="OAH31584.1"/>
    </source>
</evidence>